<evidence type="ECO:0000313" key="2">
    <source>
        <dbReference type="EMBL" id="KAG6953700.1"/>
    </source>
</evidence>
<dbReference type="Proteomes" id="UP000688947">
    <property type="component" value="Unassembled WGS sequence"/>
</dbReference>
<keyword evidence="1" id="KW-0812">Transmembrane</keyword>
<dbReference type="AlphaFoldDB" id="A0A8T1U4D6"/>
<comment type="caution">
    <text evidence="2">The sequence shown here is derived from an EMBL/GenBank/DDBJ whole genome shotgun (WGS) entry which is preliminary data.</text>
</comment>
<dbReference type="EMBL" id="JAENGZ010000804">
    <property type="protein sequence ID" value="KAG6953700.1"/>
    <property type="molecule type" value="Genomic_DNA"/>
</dbReference>
<keyword evidence="1" id="KW-0472">Membrane</keyword>
<keyword evidence="1" id="KW-1133">Transmembrane helix</keyword>
<proteinExistence type="predicted"/>
<gene>
    <name evidence="2" type="ORF">JG687_00012232</name>
</gene>
<feature type="non-terminal residue" evidence="2">
    <location>
        <position position="108"/>
    </location>
</feature>
<accession>A0A8T1U4D6</accession>
<evidence type="ECO:0000256" key="1">
    <source>
        <dbReference type="SAM" id="Phobius"/>
    </source>
</evidence>
<feature type="transmembrane region" description="Helical" evidence="1">
    <location>
        <begin position="16"/>
        <end position="37"/>
    </location>
</feature>
<protein>
    <submittedName>
        <fullName evidence="2">Uncharacterized protein</fullName>
    </submittedName>
</protein>
<reference evidence="2" key="1">
    <citation type="submission" date="2021-01" db="EMBL/GenBank/DDBJ databases">
        <title>Phytophthora aleatoria, a newly-described species from Pinus radiata is distinct from Phytophthora cactorum isolates based on comparative genomics.</title>
        <authorList>
            <person name="Mcdougal R."/>
            <person name="Panda P."/>
            <person name="Williams N."/>
            <person name="Studholme D.J."/>
        </authorList>
    </citation>
    <scope>NUCLEOTIDE SEQUENCE</scope>
    <source>
        <strain evidence="2">NZFS 3830</strain>
    </source>
</reference>
<name>A0A8T1U4D6_9STRA</name>
<organism evidence="2 3">
    <name type="scientific">Phytophthora cactorum</name>
    <dbReference type="NCBI Taxonomy" id="29920"/>
    <lineage>
        <taxon>Eukaryota</taxon>
        <taxon>Sar</taxon>
        <taxon>Stramenopiles</taxon>
        <taxon>Oomycota</taxon>
        <taxon>Peronosporomycetes</taxon>
        <taxon>Peronosporales</taxon>
        <taxon>Peronosporaceae</taxon>
        <taxon>Phytophthora</taxon>
    </lineage>
</organism>
<feature type="non-terminal residue" evidence="2">
    <location>
        <position position="1"/>
    </location>
</feature>
<sequence length="108" mass="12534">ASISKRSRRSRYRISYWYASAVALCIIVRCWILRWMYVVCSRFARTSGQIYKTIGFQHAMVFVHESMRLSAHGANIYQRMGLAYLLVEGLMSDLFLLATQEGFLGRVQ</sequence>
<evidence type="ECO:0000313" key="3">
    <source>
        <dbReference type="Proteomes" id="UP000688947"/>
    </source>
</evidence>